<evidence type="ECO:0000313" key="3">
    <source>
        <dbReference type="Proteomes" id="UP001381693"/>
    </source>
</evidence>
<reference evidence="2 3" key="1">
    <citation type="submission" date="2023-11" db="EMBL/GenBank/DDBJ databases">
        <title>Halocaridina rubra genome assembly.</title>
        <authorList>
            <person name="Smith C."/>
        </authorList>
    </citation>
    <scope>NUCLEOTIDE SEQUENCE [LARGE SCALE GENOMIC DNA]</scope>
    <source>
        <strain evidence="2">EP-1</strain>
        <tissue evidence="2">Whole</tissue>
    </source>
</reference>
<feature type="region of interest" description="Disordered" evidence="1">
    <location>
        <begin position="225"/>
        <end position="266"/>
    </location>
</feature>
<gene>
    <name evidence="2" type="ORF">SK128_024875</name>
</gene>
<name>A0AAN9A6Z9_HALRR</name>
<keyword evidence="3" id="KW-1185">Reference proteome</keyword>
<feature type="compositionally biased region" description="Low complexity" evidence="1">
    <location>
        <begin position="232"/>
        <end position="247"/>
    </location>
</feature>
<feature type="compositionally biased region" description="Low complexity" evidence="1">
    <location>
        <begin position="49"/>
        <end position="63"/>
    </location>
</feature>
<proteinExistence type="predicted"/>
<feature type="region of interest" description="Disordered" evidence="1">
    <location>
        <begin position="1"/>
        <end position="28"/>
    </location>
</feature>
<sequence length="388" mass="42589">MAKDTNLQRKVGPQEVGMEAFQDSSSGENISTVALELHTLEGSNTAMHSTSNPSSTSSGSGWSANEIPLLSRIGITDSEDRDYQVSNPIPGLPRQLQPFWEKLEYERSCLLKCEDSPDESLKIRWFNMTSERQHLFKITYCQNSRFDVAADIRKMELLCDRILREAICPDPIMSYLRRAINQVLRFTPMAKRHLVSENGHSPNVSAYPSQSAELMPVDYSGSTSSEQVFPLSQSSSGKSKSIPIAGSQKSGISGDCYSSDSGPSASTGAVLKKAVELPRSLSPRNDEYFSLGKSPISYSQFMPRAPANSVEDFLSVDSEKKNSPKATPLVFEFADALELGIPDRTLTLTTSRVLTLEQAATPREQSGSPVRFYLGDDKTLSSSSPSED</sequence>
<dbReference type="Proteomes" id="UP001381693">
    <property type="component" value="Unassembled WGS sequence"/>
</dbReference>
<dbReference type="EMBL" id="JAXCGZ010013638">
    <property type="protein sequence ID" value="KAK7072157.1"/>
    <property type="molecule type" value="Genomic_DNA"/>
</dbReference>
<dbReference type="AlphaFoldDB" id="A0AAN9A6Z9"/>
<protein>
    <submittedName>
        <fullName evidence="2">Uncharacterized protein</fullName>
    </submittedName>
</protein>
<feature type="region of interest" description="Disordered" evidence="1">
    <location>
        <begin position="359"/>
        <end position="388"/>
    </location>
</feature>
<accession>A0AAN9A6Z9</accession>
<comment type="caution">
    <text evidence="2">The sequence shown here is derived from an EMBL/GenBank/DDBJ whole genome shotgun (WGS) entry which is preliminary data.</text>
</comment>
<organism evidence="2 3">
    <name type="scientific">Halocaridina rubra</name>
    <name type="common">Hawaiian red shrimp</name>
    <dbReference type="NCBI Taxonomy" id="373956"/>
    <lineage>
        <taxon>Eukaryota</taxon>
        <taxon>Metazoa</taxon>
        <taxon>Ecdysozoa</taxon>
        <taxon>Arthropoda</taxon>
        <taxon>Crustacea</taxon>
        <taxon>Multicrustacea</taxon>
        <taxon>Malacostraca</taxon>
        <taxon>Eumalacostraca</taxon>
        <taxon>Eucarida</taxon>
        <taxon>Decapoda</taxon>
        <taxon>Pleocyemata</taxon>
        <taxon>Caridea</taxon>
        <taxon>Atyoidea</taxon>
        <taxon>Atyidae</taxon>
        <taxon>Halocaridina</taxon>
    </lineage>
</organism>
<evidence type="ECO:0000313" key="2">
    <source>
        <dbReference type="EMBL" id="KAK7072157.1"/>
    </source>
</evidence>
<feature type="compositionally biased region" description="Polar residues" evidence="1">
    <location>
        <begin position="248"/>
        <end position="266"/>
    </location>
</feature>
<evidence type="ECO:0000256" key="1">
    <source>
        <dbReference type="SAM" id="MobiDB-lite"/>
    </source>
</evidence>
<feature type="region of interest" description="Disordered" evidence="1">
    <location>
        <begin position="44"/>
        <end position="63"/>
    </location>
</feature>